<protein>
    <submittedName>
        <fullName evidence="1">Uncharacterized protein</fullName>
    </submittedName>
</protein>
<gene>
    <name evidence="1" type="ORF">D5F53_05545</name>
</gene>
<sequence length="164" mass="18857">MLCRQSFFVKSTTSKTKGIIIMLKFEYTEIYDYPASIVFSRLVDLKGRPSWIKGIMETRVTPEGPAQLGTKYFESGKYSGFKSEKNMIVTELVQDQLLTMETVPDEKQSFRESYRIEPISDQSCRVHFSIQVDNVPKVAEFFMRQSMKKEQRQTAAGLKAVLEG</sequence>
<dbReference type="EMBL" id="CP032412">
    <property type="protein sequence ID" value="AYB42778.1"/>
    <property type="molecule type" value="Genomic_DNA"/>
</dbReference>
<name>A0A2A5LE53_PAELA</name>
<dbReference type="InterPro" id="IPR023393">
    <property type="entry name" value="START-like_dom_sf"/>
</dbReference>
<accession>A0A2A5LE53</accession>
<dbReference type="InterPro" id="IPR019587">
    <property type="entry name" value="Polyketide_cyclase/dehydratase"/>
</dbReference>
<keyword evidence="2" id="KW-1185">Reference proteome</keyword>
<dbReference type="KEGG" id="plw:D5F53_05545"/>
<reference evidence="1 2" key="1">
    <citation type="submission" date="2018-09" db="EMBL/GenBank/DDBJ databases">
        <title>Genome Sequence of Paenibacillus lautus Strain E7593-69, Azo Dye-Degrading Bacteria, Isolated from Commercial Tattoo Inks.</title>
        <authorList>
            <person name="Nho S.W."/>
            <person name="Kim S.-J."/>
            <person name="Kweon O."/>
            <person name="Cerniglia C.E."/>
        </authorList>
    </citation>
    <scope>NUCLEOTIDE SEQUENCE [LARGE SCALE GENOMIC DNA]</scope>
    <source>
        <strain evidence="1 2">E7593-69</strain>
    </source>
</reference>
<proteinExistence type="predicted"/>
<dbReference type="Gene3D" id="3.30.530.20">
    <property type="match status" value="1"/>
</dbReference>
<dbReference type="AlphaFoldDB" id="A0A2A5LE53"/>
<evidence type="ECO:0000313" key="1">
    <source>
        <dbReference type="EMBL" id="AYB42778.1"/>
    </source>
</evidence>
<dbReference type="Pfam" id="PF10604">
    <property type="entry name" value="Polyketide_cyc2"/>
    <property type="match status" value="1"/>
</dbReference>
<evidence type="ECO:0000313" key="2">
    <source>
        <dbReference type="Proteomes" id="UP000266552"/>
    </source>
</evidence>
<organism evidence="1 2">
    <name type="scientific">Paenibacillus lautus</name>
    <name type="common">Bacillus lautus</name>
    <dbReference type="NCBI Taxonomy" id="1401"/>
    <lineage>
        <taxon>Bacteria</taxon>
        <taxon>Bacillati</taxon>
        <taxon>Bacillota</taxon>
        <taxon>Bacilli</taxon>
        <taxon>Bacillales</taxon>
        <taxon>Paenibacillaceae</taxon>
        <taxon>Paenibacillus</taxon>
    </lineage>
</organism>
<dbReference type="Proteomes" id="UP000266552">
    <property type="component" value="Chromosome"/>
</dbReference>
<dbReference type="SUPFAM" id="SSF55961">
    <property type="entry name" value="Bet v1-like"/>
    <property type="match status" value="1"/>
</dbReference>